<sequence length="123" mass="13208">MLRAISGILVGALSAVLSLVAYSGPLDQPIIGLIMASGLVASGAWFVYRIADRLGWLCYGLTLVIVTGVMLITPLSDDILYTDHSWALEAWLVLLAVSSVLPALFDRGRREEGCQTSTAEIEK</sequence>
<evidence type="ECO:0000313" key="3">
    <source>
        <dbReference type="Proteomes" id="UP000502298"/>
    </source>
</evidence>
<keyword evidence="3" id="KW-1185">Reference proteome</keyword>
<feature type="transmembrane region" description="Helical" evidence="1">
    <location>
        <begin position="54"/>
        <end position="73"/>
    </location>
</feature>
<feature type="transmembrane region" description="Helical" evidence="1">
    <location>
        <begin position="85"/>
        <end position="105"/>
    </location>
</feature>
<keyword evidence="1" id="KW-0812">Transmembrane</keyword>
<name>A0A6H2EMQ4_9ACTO</name>
<accession>A0A6H2EMQ4</accession>
<keyword evidence="1" id="KW-1133">Transmembrane helix</keyword>
<protein>
    <submittedName>
        <fullName evidence="2">Uncharacterized protein</fullName>
    </submittedName>
</protein>
<organism evidence="2 3">
    <name type="scientific">Arcanobacterium buesumense</name>
    <dbReference type="NCBI Taxonomy" id="2722751"/>
    <lineage>
        <taxon>Bacteria</taxon>
        <taxon>Bacillati</taxon>
        <taxon>Actinomycetota</taxon>
        <taxon>Actinomycetes</taxon>
        <taxon>Actinomycetales</taxon>
        <taxon>Actinomycetaceae</taxon>
        <taxon>Arcanobacterium</taxon>
    </lineage>
</organism>
<dbReference type="KEGG" id="arca:HC352_07405"/>
<dbReference type="AlphaFoldDB" id="A0A6H2EMQ4"/>
<dbReference type="RefSeq" id="WP_168918275.1">
    <property type="nucleotide sequence ID" value="NZ_CP050804.1"/>
</dbReference>
<proteinExistence type="predicted"/>
<evidence type="ECO:0000256" key="1">
    <source>
        <dbReference type="SAM" id="Phobius"/>
    </source>
</evidence>
<keyword evidence="1" id="KW-0472">Membrane</keyword>
<feature type="transmembrane region" description="Helical" evidence="1">
    <location>
        <begin position="28"/>
        <end position="47"/>
    </location>
</feature>
<dbReference type="EMBL" id="CP050804">
    <property type="protein sequence ID" value="QJC22353.1"/>
    <property type="molecule type" value="Genomic_DNA"/>
</dbReference>
<evidence type="ECO:0000313" key="2">
    <source>
        <dbReference type="EMBL" id="QJC22353.1"/>
    </source>
</evidence>
<reference evidence="2 3" key="1">
    <citation type="submission" date="2020-03" db="EMBL/GenBank/DDBJ databases">
        <title>Complete genome of Arcanobacterium buesumensis sp. nov. strain 2701.</title>
        <authorList>
            <person name="Borowiak M."/>
            <person name="Alssahen M."/>
            <person name="Laemmler C."/>
            <person name="Malorny B."/>
            <person name="Hassan A."/>
            <person name="Prenger-Berninghoff E."/>
            <person name="Ploetz M."/>
            <person name="Abdulmawjood A."/>
        </authorList>
    </citation>
    <scope>NUCLEOTIDE SEQUENCE [LARGE SCALE GENOMIC DNA]</scope>
    <source>
        <strain evidence="2 3">2701</strain>
    </source>
</reference>
<gene>
    <name evidence="2" type="ORF">HC352_07405</name>
</gene>
<dbReference type="Proteomes" id="UP000502298">
    <property type="component" value="Chromosome"/>
</dbReference>